<dbReference type="SUPFAM" id="SSF56059">
    <property type="entry name" value="Glutathione synthetase ATP-binding domain-like"/>
    <property type="match status" value="1"/>
</dbReference>
<name>A0ABX3A2N4_9GAMM</name>
<dbReference type="EMBL" id="MDTU01000001">
    <property type="protein sequence ID" value="ODN43136.1"/>
    <property type="molecule type" value="Genomic_DNA"/>
</dbReference>
<organism evidence="1 2">
    <name type="scientific">Piscirickettsia litoralis</name>
    <dbReference type="NCBI Taxonomy" id="1891921"/>
    <lineage>
        <taxon>Bacteria</taxon>
        <taxon>Pseudomonadati</taxon>
        <taxon>Pseudomonadota</taxon>
        <taxon>Gammaproteobacteria</taxon>
        <taxon>Thiotrichales</taxon>
        <taxon>Piscirickettsiaceae</taxon>
        <taxon>Piscirickettsia</taxon>
    </lineage>
</organism>
<proteinExistence type="predicted"/>
<accession>A0ABX3A2N4</accession>
<evidence type="ECO:0000313" key="1">
    <source>
        <dbReference type="EMBL" id="ODN43136.1"/>
    </source>
</evidence>
<evidence type="ECO:0000313" key="2">
    <source>
        <dbReference type="Proteomes" id="UP000094329"/>
    </source>
</evidence>
<sequence>MELHQDELENISYDVLEHIILNVNYVNDVRTILITHDKRLFSILSSSEVMSKYLSSEEVATLKRHIIETYSLSQIKDKVLNNKGAWVLKKCLSGKGEGMYIGAEAPLEKIATVADSQAAQYIAQPFLAQKKIDIFIDGEYRSCNAVGMILSLNGVYQGSGFFRVSPSSIIAVSRGGCIVVPSFR</sequence>
<gene>
    <name evidence="1" type="ORF">BGC07_09705</name>
</gene>
<comment type="caution">
    <text evidence="1">The sequence shown here is derived from an EMBL/GenBank/DDBJ whole genome shotgun (WGS) entry which is preliminary data.</text>
</comment>
<reference evidence="1 2" key="1">
    <citation type="submission" date="2016-08" db="EMBL/GenBank/DDBJ databases">
        <title>Draft genome sequence of Candidatus Piscirickettsia litoralis, from seawater.</title>
        <authorList>
            <person name="Wan X."/>
            <person name="Lee A.J."/>
            <person name="Hou S."/>
            <person name="Donachie S.P."/>
        </authorList>
    </citation>
    <scope>NUCLEOTIDE SEQUENCE [LARGE SCALE GENOMIC DNA]</scope>
    <source>
        <strain evidence="1 2">Y2</strain>
    </source>
</reference>
<protein>
    <submittedName>
        <fullName evidence="1">Uncharacterized protein</fullName>
    </submittedName>
</protein>
<dbReference type="Proteomes" id="UP000094329">
    <property type="component" value="Unassembled WGS sequence"/>
</dbReference>
<keyword evidence="2" id="KW-1185">Reference proteome</keyword>